<dbReference type="InterPro" id="IPR023010">
    <property type="entry name" value="GcvPA"/>
</dbReference>
<gene>
    <name evidence="3" type="ORF">GCM10010121_091880</name>
</gene>
<comment type="caution">
    <text evidence="3">The sequence shown here is derived from an EMBL/GenBank/DDBJ whole genome shotgun (WGS) entry which is preliminary data.</text>
</comment>
<proteinExistence type="predicted"/>
<reference evidence="3" key="2">
    <citation type="submission" date="2020-09" db="EMBL/GenBank/DDBJ databases">
        <authorList>
            <person name="Sun Q."/>
            <person name="Ohkuma M."/>
        </authorList>
    </citation>
    <scope>NUCLEOTIDE SEQUENCE</scope>
    <source>
        <strain evidence="3">JCM 3086</strain>
    </source>
</reference>
<organism evidence="3 4">
    <name type="scientific">Streptomyces brasiliensis</name>
    <dbReference type="NCBI Taxonomy" id="1954"/>
    <lineage>
        <taxon>Bacteria</taxon>
        <taxon>Bacillati</taxon>
        <taxon>Actinomycetota</taxon>
        <taxon>Actinomycetes</taxon>
        <taxon>Kitasatosporales</taxon>
        <taxon>Streptomycetaceae</taxon>
        <taxon>Streptomyces</taxon>
    </lineage>
</organism>
<dbReference type="InterPro" id="IPR015424">
    <property type="entry name" value="PyrdxlP-dep_Trfase"/>
</dbReference>
<evidence type="ECO:0000313" key="4">
    <source>
        <dbReference type="Proteomes" id="UP000657574"/>
    </source>
</evidence>
<dbReference type="AlphaFoldDB" id="A0A917P8M0"/>
<sequence>MLAELGVNSVDEFFADIPEALRLTRPLDLPAPLTSEAELVRHMESLLSANVTTRQALNFCGAGCYQHHVPVVCSEVNGRAEFLTAYAGETYEDHGKFQALFEYASMMAELLEMDVVTIPTYDGFQAAATALRMATRITHRSGLVVVGPVGQDKLSKVYDYVAPVATVEHLSADPVVPVPLAEIARHVGEDTAAVYVELPDAHGCVDADLGALAALAHNVGALLVVGVDPIALGVLDPPSAAGADIVCGDIQSLGLGMQAGGAHGGFLAVHDDPRFVLELPSRLFGLTPTGKPGEIGFRDVAYERTSLAARENGNEWVGTAAALWGITAGVYLALHGPQGMAELGDTIIDRTHYAMQTLAGTGLVEVPGIDRPHFREFVVDLAPSGRTAADFLKAMAQRRIFAGVDISAESGSQQVLLCTTEVHNQRDIDTLVAAVKEVLA</sequence>
<dbReference type="PANTHER" id="PTHR42806:SF1">
    <property type="entry name" value="GLYCINE DEHYDROGENASE (DECARBOXYLATING)"/>
    <property type="match status" value="1"/>
</dbReference>
<dbReference type="GO" id="GO:0004375">
    <property type="term" value="F:glycine dehydrogenase (decarboxylating) activity"/>
    <property type="evidence" value="ECO:0007669"/>
    <property type="project" value="InterPro"/>
</dbReference>
<dbReference type="Proteomes" id="UP000657574">
    <property type="component" value="Unassembled WGS sequence"/>
</dbReference>
<dbReference type="Gene3D" id="3.40.640.10">
    <property type="entry name" value="Type I PLP-dependent aspartate aminotransferase-like (Major domain)"/>
    <property type="match status" value="1"/>
</dbReference>
<dbReference type="Gene3D" id="3.90.1150.10">
    <property type="entry name" value="Aspartate Aminotransferase, domain 1"/>
    <property type="match status" value="1"/>
</dbReference>
<name>A0A917P8M0_9ACTN</name>
<dbReference type="EMBL" id="BMQA01000094">
    <property type="protein sequence ID" value="GGJ66840.1"/>
    <property type="molecule type" value="Genomic_DNA"/>
</dbReference>
<feature type="domain" description="Glycine cleavage system P-protein N-terminal" evidence="2">
    <location>
        <begin position="1"/>
        <end position="433"/>
    </location>
</feature>
<dbReference type="SUPFAM" id="SSF53383">
    <property type="entry name" value="PLP-dependent transferases"/>
    <property type="match status" value="1"/>
</dbReference>
<dbReference type="GO" id="GO:0009116">
    <property type="term" value="P:nucleoside metabolic process"/>
    <property type="evidence" value="ECO:0007669"/>
    <property type="project" value="InterPro"/>
</dbReference>
<keyword evidence="1" id="KW-0560">Oxidoreductase</keyword>
<protein>
    <submittedName>
        <fullName evidence="3">Glycine dehydrogenase</fullName>
    </submittedName>
</protein>
<dbReference type="InterPro" id="IPR015421">
    <property type="entry name" value="PyrdxlP-dep_Trfase_major"/>
</dbReference>
<accession>A0A917P8M0</accession>
<evidence type="ECO:0000313" key="3">
    <source>
        <dbReference type="EMBL" id="GGJ66840.1"/>
    </source>
</evidence>
<dbReference type="NCBIfam" id="NF001696">
    <property type="entry name" value="PRK00451.1"/>
    <property type="match status" value="1"/>
</dbReference>
<evidence type="ECO:0000259" key="2">
    <source>
        <dbReference type="Pfam" id="PF02347"/>
    </source>
</evidence>
<evidence type="ECO:0000256" key="1">
    <source>
        <dbReference type="ARBA" id="ARBA00023002"/>
    </source>
</evidence>
<dbReference type="InterPro" id="IPR049315">
    <property type="entry name" value="GDC-P_N"/>
</dbReference>
<dbReference type="Pfam" id="PF02347">
    <property type="entry name" value="GDC-P"/>
    <property type="match status" value="1"/>
</dbReference>
<keyword evidence="4" id="KW-1185">Reference proteome</keyword>
<reference evidence="3" key="1">
    <citation type="journal article" date="2014" name="Int. J. Syst. Evol. Microbiol.">
        <title>Complete genome sequence of Corynebacterium casei LMG S-19264T (=DSM 44701T), isolated from a smear-ripened cheese.</title>
        <authorList>
            <consortium name="US DOE Joint Genome Institute (JGI-PGF)"/>
            <person name="Walter F."/>
            <person name="Albersmeier A."/>
            <person name="Kalinowski J."/>
            <person name="Ruckert C."/>
        </authorList>
    </citation>
    <scope>NUCLEOTIDE SEQUENCE</scope>
    <source>
        <strain evidence="3">JCM 3086</strain>
    </source>
</reference>
<dbReference type="InterPro" id="IPR015422">
    <property type="entry name" value="PyrdxlP-dep_Trfase_small"/>
</dbReference>
<dbReference type="PANTHER" id="PTHR42806">
    <property type="entry name" value="GLYCINE CLEAVAGE SYSTEM P-PROTEIN"/>
    <property type="match status" value="1"/>
</dbReference>